<evidence type="ECO:0000313" key="2">
    <source>
        <dbReference type="EMBL" id="PWW25572.1"/>
    </source>
</evidence>
<gene>
    <name evidence="2" type="ORF">DFO73_113173</name>
</gene>
<accession>A0A2V2ZSX7</accession>
<sequence length="71" mass="7989">MRDSSGRSGTGETPQVLRTEDAHRPPRGSLSILERKSTTPPCLFKKQQSLRKQQKVKGFCAGTEKLLEIEY</sequence>
<name>A0A2V2ZSX7_9BACI</name>
<protein>
    <submittedName>
        <fullName evidence="2">Uncharacterized protein</fullName>
    </submittedName>
</protein>
<comment type="caution">
    <text evidence="2">The sequence shown here is derived from an EMBL/GenBank/DDBJ whole genome shotgun (WGS) entry which is preliminary data.</text>
</comment>
<dbReference type="Proteomes" id="UP000247150">
    <property type="component" value="Unassembled WGS sequence"/>
</dbReference>
<evidence type="ECO:0000256" key="1">
    <source>
        <dbReference type="SAM" id="MobiDB-lite"/>
    </source>
</evidence>
<feature type="region of interest" description="Disordered" evidence="1">
    <location>
        <begin position="1"/>
        <end position="38"/>
    </location>
</feature>
<reference evidence="2 3" key="1">
    <citation type="submission" date="2018-05" db="EMBL/GenBank/DDBJ databases">
        <title>Freshwater and sediment microbial communities from various areas in North America, analyzing microbe dynamics in response to fracking.</title>
        <authorList>
            <person name="Lamendella R."/>
        </authorList>
    </citation>
    <scope>NUCLEOTIDE SEQUENCE [LARGE SCALE GENOMIC DNA]</scope>
    <source>
        <strain evidence="2 3">15_TX</strain>
    </source>
</reference>
<dbReference type="EMBL" id="QGTW01000013">
    <property type="protein sequence ID" value="PWW25572.1"/>
    <property type="molecule type" value="Genomic_DNA"/>
</dbReference>
<dbReference type="AlphaFoldDB" id="A0A2V2ZSX7"/>
<feature type="compositionally biased region" description="Polar residues" evidence="1">
    <location>
        <begin position="1"/>
        <end position="13"/>
    </location>
</feature>
<organism evidence="2 3">
    <name type="scientific">Cytobacillus oceanisediminis</name>
    <dbReference type="NCBI Taxonomy" id="665099"/>
    <lineage>
        <taxon>Bacteria</taxon>
        <taxon>Bacillati</taxon>
        <taxon>Bacillota</taxon>
        <taxon>Bacilli</taxon>
        <taxon>Bacillales</taxon>
        <taxon>Bacillaceae</taxon>
        <taxon>Cytobacillus</taxon>
    </lineage>
</organism>
<evidence type="ECO:0000313" key="3">
    <source>
        <dbReference type="Proteomes" id="UP000247150"/>
    </source>
</evidence>
<proteinExistence type="predicted"/>